<dbReference type="Gene3D" id="1.10.10.10">
    <property type="entry name" value="Winged helix-like DNA-binding domain superfamily/Winged helix DNA-binding domain"/>
    <property type="match status" value="1"/>
</dbReference>
<keyword evidence="3" id="KW-0731">Sigma factor</keyword>
<evidence type="ECO:0000313" key="7">
    <source>
        <dbReference type="EMBL" id="NJC28407.1"/>
    </source>
</evidence>
<evidence type="ECO:0000256" key="3">
    <source>
        <dbReference type="ARBA" id="ARBA00023082"/>
    </source>
</evidence>
<proteinExistence type="inferred from homology"/>
<evidence type="ECO:0000259" key="5">
    <source>
        <dbReference type="Pfam" id="PF04542"/>
    </source>
</evidence>
<dbReference type="Pfam" id="PF08281">
    <property type="entry name" value="Sigma70_r4_2"/>
    <property type="match status" value="1"/>
</dbReference>
<dbReference type="PANTHER" id="PTHR43133">
    <property type="entry name" value="RNA POLYMERASE ECF-TYPE SIGMA FACTO"/>
    <property type="match status" value="1"/>
</dbReference>
<gene>
    <name evidence="7" type="ORF">GGR27_003930</name>
</gene>
<dbReference type="InterPro" id="IPR039425">
    <property type="entry name" value="RNA_pol_sigma-70-like"/>
</dbReference>
<keyword evidence="2" id="KW-0805">Transcription regulation</keyword>
<dbReference type="InterPro" id="IPR013324">
    <property type="entry name" value="RNA_pol_sigma_r3/r4-like"/>
</dbReference>
<organism evidence="7 8">
    <name type="scientific">Neolewinella antarctica</name>
    <dbReference type="NCBI Taxonomy" id="442734"/>
    <lineage>
        <taxon>Bacteria</taxon>
        <taxon>Pseudomonadati</taxon>
        <taxon>Bacteroidota</taxon>
        <taxon>Saprospiria</taxon>
        <taxon>Saprospirales</taxon>
        <taxon>Lewinellaceae</taxon>
        <taxon>Neolewinella</taxon>
    </lineage>
</organism>
<evidence type="ECO:0000256" key="4">
    <source>
        <dbReference type="ARBA" id="ARBA00023163"/>
    </source>
</evidence>
<dbReference type="Pfam" id="PF04542">
    <property type="entry name" value="Sigma70_r2"/>
    <property type="match status" value="1"/>
</dbReference>
<dbReference type="Gene3D" id="1.10.1740.10">
    <property type="match status" value="1"/>
</dbReference>
<sequence length="209" mass="24111">MAKRRIDAALISACLANQQRAQRCLYDISLPTLRFLAHRYLLNEAETQDALQESYLSIFKNLAQFDPTRGSFRTWAGRITINTCLKRNRKQASITTEILDASLQKPCATAGPLSQLTDKELLNWVKRMPHPYYTVFNLHAVEGYRHQEIAEMIGITPALSRQRLTRARAWLKQEIQTEPEHPLRDWVRHRPNTMITPVIIALHVAIQTL</sequence>
<dbReference type="InterPro" id="IPR014284">
    <property type="entry name" value="RNA_pol_sigma-70_dom"/>
</dbReference>
<dbReference type="InterPro" id="IPR036388">
    <property type="entry name" value="WH-like_DNA-bd_sf"/>
</dbReference>
<evidence type="ECO:0000259" key="6">
    <source>
        <dbReference type="Pfam" id="PF08281"/>
    </source>
</evidence>
<keyword evidence="8" id="KW-1185">Reference proteome</keyword>
<dbReference type="SUPFAM" id="SSF88946">
    <property type="entry name" value="Sigma2 domain of RNA polymerase sigma factors"/>
    <property type="match status" value="1"/>
</dbReference>
<feature type="domain" description="RNA polymerase sigma factor 70 region 4 type 2" evidence="6">
    <location>
        <begin position="126"/>
        <end position="171"/>
    </location>
</feature>
<accession>A0ABX0XGT0</accession>
<comment type="caution">
    <text evidence="7">The sequence shown here is derived from an EMBL/GenBank/DDBJ whole genome shotgun (WGS) entry which is preliminary data.</text>
</comment>
<evidence type="ECO:0000313" key="8">
    <source>
        <dbReference type="Proteomes" id="UP000770785"/>
    </source>
</evidence>
<reference evidence="7 8" key="1">
    <citation type="submission" date="2020-03" db="EMBL/GenBank/DDBJ databases">
        <title>Genomic Encyclopedia of Type Strains, Phase IV (KMG-IV): sequencing the most valuable type-strain genomes for metagenomic binning, comparative biology and taxonomic classification.</title>
        <authorList>
            <person name="Goeker M."/>
        </authorList>
    </citation>
    <scope>NUCLEOTIDE SEQUENCE [LARGE SCALE GENOMIC DNA]</scope>
    <source>
        <strain evidence="7 8">DSM 105096</strain>
    </source>
</reference>
<evidence type="ECO:0000256" key="1">
    <source>
        <dbReference type="ARBA" id="ARBA00010641"/>
    </source>
</evidence>
<dbReference type="NCBIfam" id="TIGR02937">
    <property type="entry name" value="sigma70-ECF"/>
    <property type="match status" value="1"/>
</dbReference>
<dbReference type="EMBL" id="JAATJH010000012">
    <property type="protein sequence ID" value="NJC28407.1"/>
    <property type="molecule type" value="Genomic_DNA"/>
</dbReference>
<protein>
    <submittedName>
        <fullName evidence="7">RNA polymerase sigma-70 factor (ECF subfamily)</fullName>
    </submittedName>
</protein>
<dbReference type="InterPro" id="IPR013249">
    <property type="entry name" value="RNA_pol_sigma70_r4_t2"/>
</dbReference>
<dbReference type="Proteomes" id="UP000770785">
    <property type="component" value="Unassembled WGS sequence"/>
</dbReference>
<dbReference type="InterPro" id="IPR013325">
    <property type="entry name" value="RNA_pol_sigma_r2"/>
</dbReference>
<dbReference type="RefSeq" id="WP_168040401.1">
    <property type="nucleotide sequence ID" value="NZ_JAATJH010000012.1"/>
</dbReference>
<dbReference type="PANTHER" id="PTHR43133:SF60">
    <property type="entry name" value="RNA POLYMERASE SIGMA FACTOR SIGV"/>
    <property type="match status" value="1"/>
</dbReference>
<evidence type="ECO:0000256" key="2">
    <source>
        <dbReference type="ARBA" id="ARBA00023015"/>
    </source>
</evidence>
<dbReference type="InterPro" id="IPR007627">
    <property type="entry name" value="RNA_pol_sigma70_r2"/>
</dbReference>
<name>A0ABX0XGT0_9BACT</name>
<comment type="similarity">
    <text evidence="1">Belongs to the sigma-70 factor family. ECF subfamily.</text>
</comment>
<feature type="domain" description="RNA polymerase sigma-70 region 2" evidence="5">
    <location>
        <begin position="26"/>
        <end position="92"/>
    </location>
</feature>
<keyword evidence="4" id="KW-0804">Transcription</keyword>
<dbReference type="SUPFAM" id="SSF88659">
    <property type="entry name" value="Sigma3 and sigma4 domains of RNA polymerase sigma factors"/>
    <property type="match status" value="1"/>
</dbReference>